<comment type="caution">
    <text evidence="1">The sequence shown here is derived from an EMBL/GenBank/DDBJ whole genome shotgun (WGS) entry which is preliminary data.</text>
</comment>
<accession>A0AAP6ZSC7</accession>
<dbReference type="GO" id="GO:0016301">
    <property type="term" value="F:kinase activity"/>
    <property type="evidence" value="ECO:0007669"/>
    <property type="project" value="UniProtKB-KW"/>
</dbReference>
<evidence type="ECO:0000313" key="2">
    <source>
        <dbReference type="Proteomes" id="UP000576645"/>
    </source>
</evidence>
<sequence>MSIIDQINMKNAFIKNRNDMYSNALKLDHGNITSSSVEDWHAFNNSLKKMSILNWAMGKEISVTHSLNRAVINEIK</sequence>
<proteinExistence type="predicted"/>
<dbReference type="AlphaFoldDB" id="A0AAP6ZSC7"/>
<dbReference type="RefSeq" id="WP_171353177.1">
    <property type="nucleotide sequence ID" value="NZ_VTXP01000008.1"/>
</dbReference>
<keyword evidence="1" id="KW-0808">Transferase</keyword>
<dbReference type="Proteomes" id="UP000576645">
    <property type="component" value="Unassembled WGS sequence"/>
</dbReference>
<dbReference type="InterPro" id="IPR009371">
    <property type="entry name" value="T3SS_HrpF"/>
</dbReference>
<evidence type="ECO:0000313" key="1">
    <source>
        <dbReference type="EMBL" id="NOJ24268.1"/>
    </source>
</evidence>
<dbReference type="Pfam" id="PF06266">
    <property type="entry name" value="HrpF"/>
    <property type="match status" value="1"/>
</dbReference>
<gene>
    <name evidence="1" type="ORF">F0238_16160</name>
</gene>
<reference evidence="1 2" key="1">
    <citation type="submission" date="2019-09" db="EMBL/GenBank/DDBJ databases">
        <title>Draft genome sequencing and comparative genomics of hatchery-associated Vibrios.</title>
        <authorList>
            <person name="Kehlet-Delgado H."/>
            <person name="Mueller R.S."/>
        </authorList>
    </citation>
    <scope>NUCLEOTIDE SEQUENCE [LARGE SCALE GENOMIC DNA]</scope>
    <source>
        <strain evidence="1 2">09-121-3</strain>
    </source>
</reference>
<name>A0AAP6ZSC7_9VIBR</name>
<keyword evidence="1" id="KW-0418">Kinase</keyword>
<organism evidence="1 2">
    <name type="scientific">Vibrio coralliilyticus</name>
    <dbReference type="NCBI Taxonomy" id="190893"/>
    <lineage>
        <taxon>Bacteria</taxon>
        <taxon>Pseudomonadati</taxon>
        <taxon>Pseudomonadota</taxon>
        <taxon>Gammaproteobacteria</taxon>
        <taxon>Vibrionales</taxon>
        <taxon>Vibrionaceae</taxon>
        <taxon>Vibrio</taxon>
    </lineage>
</organism>
<dbReference type="EMBL" id="VTXP01000008">
    <property type="protein sequence ID" value="NOJ24268.1"/>
    <property type="molecule type" value="Genomic_DNA"/>
</dbReference>
<protein>
    <submittedName>
        <fullName evidence="1">Serine kinase</fullName>
    </submittedName>
</protein>